<proteinExistence type="predicted"/>
<reference evidence="1 2" key="1">
    <citation type="submission" date="2024-03" db="EMBL/GenBank/DDBJ databases">
        <title>First Report of Pectobacterium brasiliscabiei causing potato scab in china.</title>
        <authorList>
            <person name="Handique U."/>
        </authorList>
    </citation>
    <scope>NUCLEOTIDE SEQUENCE [LARGE SCALE GENOMIC DNA]</scope>
    <source>
        <strain evidence="1 2">ZRIMU1503</strain>
    </source>
</reference>
<evidence type="ECO:0000313" key="1">
    <source>
        <dbReference type="EMBL" id="MEI5613956.1"/>
    </source>
</evidence>
<dbReference type="EMBL" id="JBBAYM010000025">
    <property type="protein sequence ID" value="MEI5613956.1"/>
    <property type="molecule type" value="Genomic_DNA"/>
</dbReference>
<dbReference type="Proteomes" id="UP001365781">
    <property type="component" value="Unassembled WGS sequence"/>
</dbReference>
<accession>A0ABU8GL76</accession>
<comment type="caution">
    <text evidence="1">The sequence shown here is derived from an EMBL/GenBank/DDBJ whole genome shotgun (WGS) entry which is preliminary data.</text>
</comment>
<name>A0ABU8GL76_9ACTN</name>
<sequence>MERAEVLLIGGRAGVGKSTVGWEISDRLRVAEVPHAVVEGDFMGQVHPAPEGDPHRAGITERNLTAVWGNYAALGHRRLVYTNTLSVLAETTGILRRAMGADVRILRVLLTATDTTAEQRLRGREIGSELERELAGSARKARLLDERAPEDTLRIATDGRTVMDIAAEVLAVTGWIPDRRLYGSADRPSAGR</sequence>
<dbReference type="InterPro" id="IPR027417">
    <property type="entry name" value="P-loop_NTPase"/>
</dbReference>
<dbReference type="RefSeq" id="WP_336542211.1">
    <property type="nucleotide sequence ID" value="NZ_JBBAYL010000017.1"/>
</dbReference>
<dbReference type="SUPFAM" id="SSF52540">
    <property type="entry name" value="P-loop containing nucleoside triphosphate hydrolases"/>
    <property type="match status" value="1"/>
</dbReference>
<dbReference type="Gene3D" id="3.40.50.300">
    <property type="entry name" value="P-loop containing nucleotide triphosphate hydrolases"/>
    <property type="match status" value="1"/>
</dbReference>
<organism evidence="1 2">
    <name type="scientific">Streptomyces brasiliscabiei</name>
    <dbReference type="NCBI Taxonomy" id="2736302"/>
    <lineage>
        <taxon>Bacteria</taxon>
        <taxon>Bacillati</taxon>
        <taxon>Actinomycetota</taxon>
        <taxon>Actinomycetes</taxon>
        <taxon>Kitasatosporales</taxon>
        <taxon>Streptomycetaceae</taxon>
        <taxon>Streptomyces</taxon>
    </lineage>
</organism>
<keyword evidence="2" id="KW-1185">Reference proteome</keyword>
<evidence type="ECO:0008006" key="3">
    <source>
        <dbReference type="Google" id="ProtNLM"/>
    </source>
</evidence>
<gene>
    <name evidence="1" type="ORF">WB403_32930</name>
</gene>
<evidence type="ECO:0000313" key="2">
    <source>
        <dbReference type="Proteomes" id="UP001365781"/>
    </source>
</evidence>
<protein>
    <recommendedName>
        <fullName evidence="3">UDP-N-acetylglucosamine kinase</fullName>
    </recommendedName>
</protein>